<reference evidence="1 2" key="1">
    <citation type="journal article" date="2016" name="Nat. Commun.">
        <title>Extremotolerant tardigrade genome and improved radiotolerance of human cultured cells by tardigrade-unique protein.</title>
        <authorList>
            <person name="Hashimoto T."/>
            <person name="Horikawa D.D."/>
            <person name="Saito Y."/>
            <person name="Kuwahara H."/>
            <person name="Kozuka-Hata H."/>
            <person name="Shin-I T."/>
            <person name="Minakuchi Y."/>
            <person name="Ohishi K."/>
            <person name="Motoyama A."/>
            <person name="Aizu T."/>
            <person name="Enomoto A."/>
            <person name="Kondo K."/>
            <person name="Tanaka S."/>
            <person name="Hara Y."/>
            <person name="Koshikawa S."/>
            <person name="Sagara H."/>
            <person name="Miura T."/>
            <person name="Yokobori S."/>
            <person name="Miyagawa K."/>
            <person name="Suzuki Y."/>
            <person name="Kubo T."/>
            <person name="Oyama M."/>
            <person name="Kohara Y."/>
            <person name="Fujiyama A."/>
            <person name="Arakawa K."/>
            <person name="Katayama T."/>
            <person name="Toyoda A."/>
            <person name="Kunieda T."/>
        </authorList>
    </citation>
    <scope>NUCLEOTIDE SEQUENCE [LARGE SCALE GENOMIC DNA]</scope>
    <source>
        <strain evidence="1 2">YOKOZUNA-1</strain>
    </source>
</reference>
<evidence type="ECO:0000313" key="1">
    <source>
        <dbReference type="EMBL" id="GAU94453.1"/>
    </source>
</evidence>
<accession>A0A1D1V6L2</accession>
<dbReference type="EMBL" id="BDGG01000002">
    <property type="protein sequence ID" value="GAU94453.1"/>
    <property type="molecule type" value="Genomic_DNA"/>
</dbReference>
<gene>
    <name evidence="1" type="primary">RvY_06224-1</name>
    <name evidence="1" type="synonym">RvY_06224.1</name>
    <name evidence="1" type="ORF">RvY_06224</name>
</gene>
<comment type="caution">
    <text evidence="1">The sequence shown here is derived from an EMBL/GenBank/DDBJ whole genome shotgun (WGS) entry which is preliminary data.</text>
</comment>
<protein>
    <submittedName>
        <fullName evidence="1">Uncharacterized protein</fullName>
    </submittedName>
</protein>
<dbReference type="Proteomes" id="UP000186922">
    <property type="component" value="Unassembled WGS sequence"/>
</dbReference>
<evidence type="ECO:0000313" key="2">
    <source>
        <dbReference type="Proteomes" id="UP000186922"/>
    </source>
</evidence>
<sequence length="74" mass="8563">MAIRKTRLIKPRNSVVQSVVTNQVVKLDLYWLKKRKSRPEPLVGKDTFDTWTGLYLERFSAFESTCPCAMELTA</sequence>
<organism evidence="1 2">
    <name type="scientific">Ramazzottius varieornatus</name>
    <name type="common">Water bear</name>
    <name type="synonym">Tardigrade</name>
    <dbReference type="NCBI Taxonomy" id="947166"/>
    <lineage>
        <taxon>Eukaryota</taxon>
        <taxon>Metazoa</taxon>
        <taxon>Ecdysozoa</taxon>
        <taxon>Tardigrada</taxon>
        <taxon>Eutardigrada</taxon>
        <taxon>Parachela</taxon>
        <taxon>Hypsibioidea</taxon>
        <taxon>Ramazzottiidae</taxon>
        <taxon>Ramazzottius</taxon>
    </lineage>
</organism>
<name>A0A1D1V6L2_RAMVA</name>
<dbReference type="AlphaFoldDB" id="A0A1D1V6L2"/>
<keyword evidence="2" id="KW-1185">Reference proteome</keyword>
<proteinExistence type="predicted"/>